<accession>A0A4Q8M1X9</accession>
<name>A0A4Q8M1X9_9GAMM</name>
<evidence type="ECO:0000313" key="1">
    <source>
        <dbReference type="EMBL" id="TAA38522.1"/>
    </source>
</evidence>
<dbReference type="OrthoDB" id="2656750at2"/>
<comment type="caution">
    <text evidence="1">The sequence shown here is derived from an EMBL/GenBank/DDBJ whole genome shotgun (WGS) entry which is preliminary data.</text>
</comment>
<protein>
    <submittedName>
        <fullName evidence="1">SinR family protein</fullName>
    </submittedName>
</protein>
<dbReference type="AlphaFoldDB" id="A0A4Q8M1X9"/>
<proteinExistence type="predicted"/>
<organism evidence="1 2">
    <name type="scientific">Pseudoxanthomonas winnipegensis</name>
    <dbReference type="NCBI Taxonomy" id="2480810"/>
    <lineage>
        <taxon>Bacteria</taxon>
        <taxon>Pseudomonadati</taxon>
        <taxon>Pseudomonadota</taxon>
        <taxon>Gammaproteobacteria</taxon>
        <taxon>Lysobacterales</taxon>
        <taxon>Lysobacteraceae</taxon>
        <taxon>Pseudoxanthomonas</taxon>
    </lineage>
</organism>
<sequence>MAIYMVGYDLRKAGQDYTGLINKIKDISDGYLHHLDSTWLIGHLGSASAIRDALKPHLDSNDKLLVVQVAKGEWATSGFSAAANTWLRNHVET</sequence>
<evidence type="ECO:0000313" key="2">
    <source>
        <dbReference type="Proteomes" id="UP000294164"/>
    </source>
</evidence>
<dbReference type="Proteomes" id="UP000294164">
    <property type="component" value="Unassembled WGS sequence"/>
</dbReference>
<dbReference type="EMBL" id="SHMG01000012">
    <property type="protein sequence ID" value="TAA38522.1"/>
    <property type="molecule type" value="Genomic_DNA"/>
</dbReference>
<reference evidence="1 2" key="1">
    <citation type="submission" date="2019-02" db="EMBL/GenBank/DDBJ databases">
        <title>WGS of Pseudoxanthomonas species novum from clinical isolates.</title>
        <authorList>
            <person name="Bernier A.-M."/>
            <person name="Bernard K."/>
            <person name="Vachon A."/>
        </authorList>
    </citation>
    <scope>NUCLEOTIDE SEQUENCE [LARGE SCALE GENOMIC DNA]</scope>
    <source>
        <strain evidence="1 2">NML130969</strain>
    </source>
</reference>
<dbReference type="RefSeq" id="WP_130535565.1">
    <property type="nucleotide sequence ID" value="NZ_SHMG01000012.1"/>
</dbReference>
<gene>
    <name evidence="1" type="ORF">EA655_16675</name>
</gene>